<dbReference type="PANTHER" id="PTHR45453">
    <property type="entry name" value="PHOSPHATE REGULON SENSOR PROTEIN PHOR"/>
    <property type="match status" value="1"/>
</dbReference>
<dbReference type="SUPFAM" id="SSF55874">
    <property type="entry name" value="ATPase domain of HSP90 chaperone/DNA topoisomerase II/histidine kinase"/>
    <property type="match status" value="1"/>
</dbReference>
<comment type="caution">
    <text evidence="8">The sequence shown here is derived from an EMBL/GenBank/DDBJ whole genome shotgun (WGS) entry which is preliminary data.</text>
</comment>
<comment type="catalytic activity">
    <reaction evidence="1">
        <text>ATP + protein L-histidine = ADP + protein N-phospho-L-histidine.</text>
        <dbReference type="EC" id="2.7.13.3"/>
    </reaction>
</comment>
<evidence type="ECO:0000256" key="4">
    <source>
        <dbReference type="ARBA" id="ARBA00022679"/>
    </source>
</evidence>
<evidence type="ECO:0000256" key="2">
    <source>
        <dbReference type="ARBA" id="ARBA00012438"/>
    </source>
</evidence>
<evidence type="ECO:0000259" key="7">
    <source>
        <dbReference type="PROSITE" id="PS50109"/>
    </source>
</evidence>
<dbReference type="Proteomes" id="UP000760545">
    <property type="component" value="Unassembled WGS sequence"/>
</dbReference>
<dbReference type="EMBL" id="JAAVJS010000218">
    <property type="protein sequence ID" value="NJX17059.1"/>
    <property type="molecule type" value="Genomic_DNA"/>
</dbReference>
<keyword evidence="4" id="KW-0808">Transferase</keyword>
<feature type="non-terminal residue" evidence="8">
    <location>
        <position position="154"/>
    </location>
</feature>
<evidence type="ECO:0000256" key="6">
    <source>
        <dbReference type="ARBA" id="ARBA00023012"/>
    </source>
</evidence>
<dbReference type="EC" id="2.7.13.3" evidence="2"/>
<evidence type="ECO:0000256" key="1">
    <source>
        <dbReference type="ARBA" id="ARBA00000085"/>
    </source>
</evidence>
<feature type="domain" description="Histidine kinase" evidence="7">
    <location>
        <begin position="27"/>
        <end position="138"/>
    </location>
</feature>
<evidence type="ECO:0000313" key="8">
    <source>
        <dbReference type="EMBL" id="NJX17059.1"/>
    </source>
</evidence>
<dbReference type="GO" id="GO:0016301">
    <property type="term" value="F:kinase activity"/>
    <property type="evidence" value="ECO:0007669"/>
    <property type="project" value="UniProtKB-KW"/>
</dbReference>
<dbReference type="InterPro" id="IPR050351">
    <property type="entry name" value="BphY/WalK/GraS-like"/>
</dbReference>
<dbReference type="Gene3D" id="3.30.565.10">
    <property type="entry name" value="Histidine kinase-like ATPase, C-terminal domain"/>
    <property type="match status" value="1"/>
</dbReference>
<dbReference type="InterPro" id="IPR004358">
    <property type="entry name" value="Sig_transdc_His_kin-like_C"/>
</dbReference>
<feature type="non-terminal residue" evidence="8">
    <location>
        <position position="1"/>
    </location>
</feature>
<dbReference type="InterPro" id="IPR005467">
    <property type="entry name" value="His_kinase_dom"/>
</dbReference>
<keyword evidence="5 8" id="KW-0418">Kinase</keyword>
<sequence>ITSEASAIYSNEVVLDCPEEPITGVFDVAMIRRVLENIVSNAVKYGDRGAPITIKAENNPENVVISIHNEGNPIPEHKQKEIFKFLNTSNGTGPKKLKSWGMGLTLVKAVAEAHGGYLTLQSNKETGTVFKLVIAKFANKPGKVKTSVIFDYDS</sequence>
<keyword evidence="6" id="KW-0902">Two-component regulatory system</keyword>
<dbReference type="PRINTS" id="PR00344">
    <property type="entry name" value="BCTRLSENSOR"/>
</dbReference>
<dbReference type="SMART" id="SM00387">
    <property type="entry name" value="HATPase_c"/>
    <property type="match status" value="1"/>
</dbReference>
<dbReference type="PANTHER" id="PTHR45453:SF1">
    <property type="entry name" value="PHOSPHATE REGULON SENSOR PROTEIN PHOR"/>
    <property type="match status" value="1"/>
</dbReference>
<keyword evidence="9" id="KW-1185">Reference proteome</keyword>
<dbReference type="InterPro" id="IPR036890">
    <property type="entry name" value="HATPase_C_sf"/>
</dbReference>
<proteinExistence type="predicted"/>
<dbReference type="RefSeq" id="WP_167920075.1">
    <property type="nucleotide sequence ID" value="NZ_JAAVJS010000218.1"/>
</dbReference>
<evidence type="ECO:0000313" key="9">
    <source>
        <dbReference type="Proteomes" id="UP000760545"/>
    </source>
</evidence>
<dbReference type="Pfam" id="PF02518">
    <property type="entry name" value="HATPase_c"/>
    <property type="match status" value="1"/>
</dbReference>
<gene>
    <name evidence="8" type="ORF">HC176_16410</name>
</gene>
<dbReference type="PROSITE" id="PS50109">
    <property type="entry name" value="HIS_KIN"/>
    <property type="match status" value="1"/>
</dbReference>
<dbReference type="InterPro" id="IPR003594">
    <property type="entry name" value="HATPase_dom"/>
</dbReference>
<name>A0ABX1DH44_9FLAO</name>
<evidence type="ECO:0000256" key="3">
    <source>
        <dbReference type="ARBA" id="ARBA00022553"/>
    </source>
</evidence>
<reference evidence="8 9" key="1">
    <citation type="submission" date="2020-03" db="EMBL/GenBank/DDBJ databases">
        <title>Tamlana sp. nov, isolated from XXX.</title>
        <authorList>
            <person name="Cao W.R."/>
        </authorList>
    </citation>
    <scope>NUCLEOTIDE SEQUENCE [LARGE SCALE GENOMIC DNA]</scope>
    <source>
        <strain evidence="8 9">HST1-43</strain>
    </source>
</reference>
<organism evidence="8 9">
    <name type="scientific">Tamlana crocina</name>
    <dbReference type="NCBI Taxonomy" id="393006"/>
    <lineage>
        <taxon>Bacteria</taxon>
        <taxon>Pseudomonadati</taxon>
        <taxon>Bacteroidota</taxon>
        <taxon>Flavobacteriia</taxon>
        <taxon>Flavobacteriales</taxon>
        <taxon>Flavobacteriaceae</taxon>
        <taxon>Tamlana</taxon>
    </lineage>
</organism>
<protein>
    <recommendedName>
        <fullName evidence="2">histidine kinase</fullName>
        <ecNumber evidence="2">2.7.13.3</ecNumber>
    </recommendedName>
</protein>
<keyword evidence="3" id="KW-0597">Phosphoprotein</keyword>
<evidence type="ECO:0000256" key="5">
    <source>
        <dbReference type="ARBA" id="ARBA00022777"/>
    </source>
</evidence>
<accession>A0ABX1DH44</accession>